<dbReference type="EMBL" id="JAMZMK010009328">
    <property type="protein sequence ID" value="KAI7736245.1"/>
    <property type="molecule type" value="Genomic_DNA"/>
</dbReference>
<evidence type="ECO:0000256" key="1">
    <source>
        <dbReference type="SAM" id="SignalP"/>
    </source>
</evidence>
<accession>A0AAD5C755</accession>
<dbReference type="AlphaFoldDB" id="A0AAD5C755"/>
<keyword evidence="3" id="KW-1185">Reference proteome</keyword>
<feature type="signal peptide" evidence="1">
    <location>
        <begin position="1"/>
        <end position="20"/>
    </location>
</feature>
<protein>
    <recommendedName>
        <fullName evidence="4">Secreted protein</fullName>
    </recommendedName>
</protein>
<sequence length="98" mass="10554">MFSLMLVFVLFTHTIAPVKNKSRFGKNSRPPTGAACTDMVWYRNETPFETKCNIVKGLRRNKTTTTVEVWPAALAAFSSVGGGAGGVGEMNVGVKLMG</sequence>
<organism evidence="2 3">
    <name type="scientific">Ambrosia artemisiifolia</name>
    <name type="common">Common ragweed</name>
    <dbReference type="NCBI Taxonomy" id="4212"/>
    <lineage>
        <taxon>Eukaryota</taxon>
        <taxon>Viridiplantae</taxon>
        <taxon>Streptophyta</taxon>
        <taxon>Embryophyta</taxon>
        <taxon>Tracheophyta</taxon>
        <taxon>Spermatophyta</taxon>
        <taxon>Magnoliopsida</taxon>
        <taxon>eudicotyledons</taxon>
        <taxon>Gunneridae</taxon>
        <taxon>Pentapetalae</taxon>
        <taxon>asterids</taxon>
        <taxon>campanulids</taxon>
        <taxon>Asterales</taxon>
        <taxon>Asteraceae</taxon>
        <taxon>Asteroideae</taxon>
        <taxon>Heliantheae alliance</taxon>
        <taxon>Heliantheae</taxon>
        <taxon>Ambrosia</taxon>
    </lineage>
</organism>
<comment type="caution">
    <text evidence="2">The sequence shown here is derived from an EMBL/GenBank/DDBJ whole genome shotgun (WGS) entry which is preliminary data.</text>
</comment>
<name>A0AAD5C755_AMBAR</name>
<reference evidence="2" key="1">
    <citation type="submission" date="2022-06" db="EMBL/GenBank/DDBJ databases">
        <title>Uncovering the hologenomic basis of an extraordinary plant invasion.</title>
        <authorList>
            <person name="Bieker V.C."/>
            <person name="Martin M.D."/>
            <person name="Gilbert T."/>
            <person name="Hodgins K."/>
            <person name="Battlay P."/>
            <person name="Petersen B."/>
            <person name="Wilson J."/>
        </authorList>
    </citation>
    <scope>NUCLEOTIDE SEQUENCE</scope>
    <source>
        <strain evidence="2">AA19_3_7</strain>
        <tissue evidence="2">Leaf</tissue>
    </source>
</reference>
<evidence type="ECO:0000313" key="3">
    <source>
        <dbReference type="Proteomes" id="UP001206925"/>
    </source>
</evidence>
<proteinExistence type="predicted"/>
<feature type="chain" id="PRO_5041990601" description="Secreted protein" evidence="1">
    <location>
        <begin position="21"/>
        <end position="98"/>
    </location>
</feature>
<keyword evidence="1" id="KW-0732">Signal</keyword>
<gene>
    <name evidence="2" type="ORF">M8C21_022695</name>
</gene>
<dbReference type="Proteomes" id="UP001206925">
    <property type="component" value="Unassembled WGS sequence"/>
</dbReference>
<evidence type="ECO:0008006" key="4">
    <source>
        <dbReference type="Google" id="ProtNLM"/>
    </source>
</evidence>
<evidence type="ECO:0000313" key="2">
    <source>
        <dbReference type="EMBL" id="KAI7736245.1"/>
    </source>
</evidence>